<dbReference type="PIRSF" id="PIRSF011575">
    <property type="entry name" value="YabG"/>
    <property type="match status" value="1"/>
</dbReference>
<comment type="caution">
    <text evidence="1">The sequence shown here is derived from an EMBL/GenBank/DDBJ whole genome shotgun (WGS) entry which is preliminary data.</text>
</comment>
<accession>A0A150KCC6</accession>
<evidence type="ECO:0000313" key="1">
    <source>
        <dbReference type="EMBL" id="KYC67267.1"/>
    </source>
</evidence>
<name>A0A150KCC6_HEYCO</name>
<reference evidence="1 2" key="1">
    <citation type="submission" date="2016-01" db="EMBL/GenBank/DDBJ databases">
        <title>Genome Sequences of Twelve Sporeforming Bacillus Species Isolated from Foods.</title>
        <authorList>
            <person name="Berendsen E.M."/>
            <person name="Wells-Bennik M.H."/>
            <person name="Krawcyk A.O."/>
            <person name="De Jong A."/>
            <person name="Holsappel S."/>
            <person name="Eijlander R.T."/>
            <person name="Kuipers O.P."/>
        </authorList>
    </citation>
    <scope>NUCLEOTIDE SEQUENCE [LARGE SCALE GENOMIC DNA]</scope>
    <source>
        <strain evidence="1 2">B4098</strain>
    </source>
</reference>
<dbReference type="InterPro" id="IPR008764">
    <property type="entry name" value="Peptidase_U57"/>
</dbReference>
<evidence type="ECO:0008006" key="3">
    <source>
        <dbReference type="Google" id="ProtNLM"/>
    </source>
</evidence>
<dbReference type="Pfam" id="PF05582">
    <property type="entry name" value="Peptidase_U57"/>
    <property type="match status" value="1"/>
</dbReference>
<dbReference type="PATRIC" id="fig|1398.26.peg.16"/>
<dbReference type="AlphaFoldDB" id="A0A150KCC6"/>
<dbReference type="Proteomes" id="UP000075288">
    <property type="component" value="Unassembled WGS sequence"/>
</dbReference>
<gene>
    <name evidence="1" type="ORF">B4098_1218</name>
</gene>
<sequence>MQARDGNQMELTAMEARLNAIVGRKSYNCDILFRVIDIQEQNGRKVAVLYGEDVRLIADAPFEDLVTPGPAERSKITQEFRSLEEQSFELFKQDIELLKEKRDYEATHGYKEELSYFQLPGRVLHLDGDPHYLKKCLNLYEKIGVTVYGIHCYEKEMPVRINALLDQYRPNILVITGHDAYSKSKGKIADLNAYRHSKSFVRTVMEARKKVPNLDQLVIFAGACQSHFESLIQAGANFASSPLRVNIHALDPVYIVAKICYTSFMEQVNVWDVLRNTLTGQKGLGGVETKGVLRTGMPYKPMDED</sequence>
<dbReference type="NCBIfam" id="TIGR02855">
    <property type="entry name" value="spore_yabG"/>
    <property type="match status" value="1"/>
</dbReference>
<dbReference type="EMBL" id="LQYG01000001">
    <property type="protein sequence ID" value="KYC67267.1"/>
    <property type="molecule type" value="Genomic_DNA"/>
</dbReference>
<evidence type="ECO:0000313" key="2">
    <source>
        <dbReference type="Proteomes" id="UP000075288"/>
    </source>
</evidence>
<organism evidence="1 2">
    <name type="scientific">Heyndrickxia coagulans</name>
    <name type="common">Weizmannia coagulans</name>
    <dbReference type="NCBI Taxonomy" id="1398"/>
    <lineage>
        <taxon>Bacteria</taxon>
        <taxon>Bacillati</taxon>
        <taxon>Bacillota</taxon>
        <taxon>Bacilli</taxon>
        <taxon>Bacillales</taxon>
        <taxon>Bacillaceae</taxon>
        <taxon>Heyndrickxia</taxon>
    </lineage>
</organism>
<protein>
    <recommendedName>
        <fullName evidence="3">Sporulation peptidase YabG</fullName>
    </recommendedName>
</protein>
<proteinExistence type="predicted"/>